<feature type="domain" description="S1 motif" evidence="2">
    <location>
        <begin position="3"/>
        <end position="64"/>
    </location>
</feature>
<dbReference type="Pfam" id="PF17783">
    <property type="entry name" value="WHD_CvfB"/>
    <property type="match status" value="1"/>
</dbReference>
<dbReference type="InterPro" id="IPR014464">
    <property type="entry name" value="CvfB_fam"/>
</dbReference>
<dbReference type="PIRSF" id="PIRSF012524">
    <property type="entry name" value="YitL_S1"/>
    <property type="match status" value="1"/>
</dbReference>
<name>A0ABT1MJC6_9BACT</name>
<comment type="similarity">
    <text evidence="1">Belongs to the CvfB family.</text>
</comment>
<dbReference type="Gene3D" id="1.10.10.10">
    <property type="entry name" value="Winged helix-like DNA-binding domain superfamily/Winged helix DNA-binding domain"/>
    <property type="match status" value="1"/>
</dbReference>
<dbReference type="InterPro" id="IPR003029">
    <property type="entry name" value="S1_domain"/>
</dbReference>
<dbReference type="PANTHER" id="PTHR37296:SF1">
    <property type="entry name" value="CONSERVED VIRULENCE FACTOR B"/>
    <property type="match status" value="1"/>
</dbReference>
<gene>
    <name evidence="3" type="ORF">NMU02_08655</name>
</gene>
<evidence type="ECO:0000313" key="3">
    <source>
        <dbReference type="EMBL" id="MCP9612159.1"/>
    </source>
</evidence>
<evidence type="ECO:0000313" key="4">
    <source>
        <dbReference type="Proteomes" id="UP001205603"/>
    </source>
</evidence>
<accession>A0ABT1MJC6</accession>
<dbReference type="RefSeq" id="WP_255027420.1">
    <property type="nucleotide sequence ID" value="NZ_JANDHW010000007.1"/>
</dbReference>
<dbReference type="EMBL" id="JANDHW010000007">
    <property type="protein sequence ID" value="MCP9612159.1"/>
    <property type="molecule type" value="Genomic_DNA"/>
</dbReference>
<dbReference type="Proteomes" id="UP001205603">
    <property type="component" value="Unassembled WGS sequence"/>
</dbReference>
<dbReference type="SMART" id="SM00316">
    <property type="entry name" value="S1"/>
    <property type="match status" value="3"/>
</dbReference>
<dbReference type="InterPro" id="IPR012340">
    <property type="entry name" value="NA-bd_OB-fold"/>
</dbReference>
<dbReference type="InterPro" id="IPR039566">
    <property type="entry name" value="CvfB_S1_st"/>
</dbReference>
<dbReference type="Gene3D" id="2.40.50.140">
    <property type="entry name" value="Nucleic acid-binding proteins"/>
    <property type="match status" value="2"/>
</dbReference>
<dbReference type="InterPro" id="IPR040764">
    <property type="entry name" value="CvfB_WH"/>
</dbReference>
<keyword evidence="4" id="KW-1185">Reference proteome</keyword>
<proteinExistence type="inferred from homology"/>
<feature type="domain" description="S1 motif" evidence="2">
    <location>
        <begin position="69"/>
        <end position="131"/>
    </location>
</feature>
<comment type="caution">
    <text evidence="3">The sequence shown here is derived from an EMBL/GenBank/DDBJ whole genome shotgun (WGS) entry which is preliminary data.</text>
</comment>
<dbReference type="PANTHER" id="PTHR37296">
    <property type="entry name" value="CONSERVED VIRULENCE FACTOR B"/>
    <property type="match status" value="1"/>
</dbReference>
<sequence length="276" mass="31802">MVNIGKYNTLKIVKEVDFGLYLDGEEKGEILLPSRYVPEGYLIGENIDVFVYKDSEDRLIATTEHPYAQVGDFVLLEVKSVNNVGAFLEWGLAKDLLVPFREQKMKMQEGRSYIVYIYLDNVTERIVASAKLEKFLDNTMVRYEPNQEVDLLIVQETELGYKVIINNLHWGMIYHNEIFSEIEKGDRLKGYVKQVREDEKIDVSLQPLGYEKIEGLAGEILKTLKEHEGYLPLCDKTSAQEIGGYFACSKKNFKKAIGYLYKQHLILILEDGIRLI</sequence>
<dbReference type="Pfam" id="PF13509">
    <property type="entry name" value="S1_2"/>
    <property type="match status" value="2"/>
</dbReference>
<reference evidence="3 4" key="1">
    <citation type="submission" date="2022-07" db="EMBL/GenBank/DDBJ databases">
        <title>Fecal culturing of patients with breast cancer.</title>
        <authorList>
            <person name="Teng N.M.Y."/>
            <person name="Kiu R."/>
            <person name="Evans R."/>
            <person name="Baker D.J."/>
            <person name="Zenner C."/>
            <person name="Robinson S.D."/>
            <person name="Hall L.J."/>
        </authorList>
    </citation>
    <scope>NUCLEOTIDE SEQUENCE [LARGE SCALE GENOMIC DNA]</scope>
    <source>
        <strain evidence="3 4">LH1063</strain>
    </source>
</reference>
<organism evidence="3 4">
    <name type="scientific">Coprobacter tertius</name>
    <dbReference type="NCBI Taxonomy" id="2944915"/>
    <lineage>
        <taxon>Bacteria</taxon>
        <taxon>Pseudomonadati</taxon>
        <taxon>Bacteroidota</taxon>
        <taxon>Bacteroidia</taxon>
        <taxon>Bacteroidales</taxon>
        <taxon>Barnesiellaceae</taxon>
        <taxon>Coprobacter</taxon>
    </lineage>
</organism>
<evidence type="ECO:0000259" key="2">
    <source>
        <dbReference type="SMART" id="SM00316"/>
    </source>
</evidence>
<feature type="domain" description="S1 motif" evidence="2">
    <location>
        <begin position="144"/>
        <end position="206"/>
    </location>
</feature>
<protein>
    <submittedName>
        <fullName evidence="3">S1-like domain-containing RNA-binding protein</fullName>
    </submittedName>
</protein>
<dbReference type="InterPro" id="IPR036388">
    <property type="entry name" value="WH-like_DNA-bd_sf"/>
</dbReference>
<evidence type="ECO:0000256" key="1">
    <source>
        <dbReference type="PIRNR" id="PIRNR012524"/>
    </source>
</evidence>